<evidence type="ECO:0000313" key="2">
    <source>
        <dbReference type="Proteomes" id="UP000320231"/>
    </source>
</evidence>
<name>A0A455U344_9GAMM</name>
<organism evidence="1 2">
    <name type="scientific">Vreelandella sulfidaeris</name>
    <dbReference type="NCBI Taxonomy" id="115553"/>
    <lineage>
        <taxon>Bacteria</taxon>
        <taxon>Pseudomonadati</taxon>
        <taxon>Pseudomonadota</taxon>
        <taxon>Gammaproteobacteria</taxon>
        <taxon>Oceanospirillales</taxon>
        <taxon>Halomonadaceae</taxon>
        <taxon>Vreelandella</taxon>
    </lineage>
</organism>
<protein>
    <submittedName>
        <fullName evidence="1">Uncharacterized protein</fullName>
    </submittedName>
</protein>
<dbReference type="Proteomes" id="UP000320231">
    <property type="component" value="Chromosome"/>
</dbReference>
<dbReference type="KEGG" id="hsr:HSBAA_04750"/>
<accession>A0A455U344</accession>
<dbReference type="EMBL" id="AP019514">
    <property type="protein sequence ID" value="BBI59169.1"/>
    <property type="molecule type" value="Genomic_DNA"/>
</dbReference>
<dbReference type="AlphaFoldDB" id="A0A455U344"/>
<sequence length="65" mass="7173">MSASPVTLMVARRVEHGRYLDFNRWLNEGRELAADFAGYLGSGVLAPPLMTMNIKSYSALATAKR</sequence>
<reference evidence="1 2" key="1">
    <citation type="journal article" date="2019" name="Microbiol. Resour. Announc.">
        <title>Complete Genome Sequence of Halomonas sulfidaeris Strain Esulfide1 Isolated from a Metal Sulfide Rock at a Depth of 2,200 Meters, Obtained Using Nanopore Sequencing.</title>
        <authorList>
            <person name="Saito M."/>
            <person name="Nishigata A."/>
            <person name="Galipon J."/>
            <person name="Arakawa K."/>
        </authorList>
    </citation>
    <scope>NUCLEOTIDE SEQUENCE [LARGE SCALE GENOMIC DNA]</scope>
    <source>
        <strain evidence="1 2">ATCC BAA-803</strain>
    </source>
</reference>
<evidence type="ECO:0000313" key="1">
    <source>
        <dbReference type="EMBL" id="BBI59169.1"/>
    </source>
</evidence>
<proteinExistence type="predicted"/>
<gene>
    <name evidence="1" type="ORF">HSBAA_04750</name>
</gene>